<dbReference type="SMART" id="SM00047">
    <property type="entry name" value="LYZ2"/>
    <property type="match status" value="1"/>
</dbReference>
<protein>
    <submittedName>
        <fullName evidence="3">Glucosaminidase domain-containing protein</fullName>
    </submittedName>
</protein>
<evidence type="ECO:0000259" key="2">
    <source>
        <dbReference type="SMART" id="SM00047"/>
    </source>
</evidence>
<evidence type="ECO:0000313" key="3">
    <source>
        <dbReference type="EMBL" id="MBV7272505.1"/>
    </source>
</evidence>
<keyword evidence="1" id="KW-0472">Membrane</keyword>
<keyword evidence="1" id="KW-0812">Transmembrane</keyword>
<dbReference type="InterPro" id="IPR053195">
    <property type="entry name" value="Bax-like"/>
</dbReference>
<dbReference type="RefSeq" id="WP_218319540.1">
    <property type="nucleotide sequence ID" value="NZ_JAEEGC010000026.1"/>
</dbReference>
<dbReference type="Proteomes" id="UP000694308">
    <property type="component" value="Unassembled WGS sequence"/>
</dbReference>
<dbReference type="AlphaFoldDB" id="A0A949THT5"/>
<evidence type="ECO:0000313" key="4">
    <source>
        <dbReference type="Proteomes" id="UP000694308"/>
    </source>
</evidence>
<accession>A0A949THT5</accession>
<keyword evidence="4" id="KW-1185">Reference proteome</keyword>
<feature type="domain" description="Mannosyl-glycoprotein endo-beta-N-acetylglucosamidase-like" evidence="2">
    <location>
        <begin position="147"/>
        <end position="309"/>
    </location>
</feature>
<dbReference type="InterPro" id="IPR002901">
    <property type="entry name" value="MGlyc_endo_b_GlcNAc-like_dom"/>
</dbReference>
<comment type="caution">
    <text evidence="3">The sequence shown here is derived from an EMBL/GenBank/DDBJ whole genome shotgun (WGS) entry which is preliminary data.</text>
</comment>
<sequence length="319" mass="36671">MSRKNNNRFKNMVMVVITLIFAALIGLGIYAHYTAKYKHINLKELNTKLYIEAADNVSKEKLQTNWKYMAAIDGVRYKNDFSKATSSNVNQLANMFLEKNTTSVKVKNSEYKLVDLDEVLNKLSFDSKQQAKVHSYIEDLKYTGTLKNNLNDSAKQKFIQELYPGAVQIYEKYNVLPSIIISQAILESGWGKSDLSVKANNLFGIKADSNWKGKKVKMNTSEYYDKKIVDNFRVYDNKEQSLKDYGEFLKNNKRYKQNGVFQATQYIAQANAIEKAGYSTVENKNGEQIYSELLIGIIKDQNLQLLDYQCEMSYLKGNK</sequence>
<dbReference type="Pfam" id="PF01832">
    <property type="entry name" value="Glucosaminidase"/>
    <property type="match status" value="1"/>
</dbReference>
<dbReference type="PANTHER" id="PTHR40572">
    <property type="entry name" value="PROTEIN BAX"/>
    <property type="match status" value="1"/>
</dbReference>
<proteinExistence type="predicted"/>
<dbReference type="EMBL" id="JAEEGC010000026">
    <property type="protein sequence ID" value="MBV7272505.1"/>
    <property type="molecule type" value="Genomic_DNA"/>
</dbReference>
<dbReference type="GO" id="GO:0004040">
    <property type="term" value="F:amidase activity"/>
    <property type="evidence" value="ECO:0007669"/>
    <property type="project" value="InterPro"/>
</dbReference>
<gene>
    <name evidence="3" type="ORF">I6U48_06190</name>
</gene>
<name>A0A949THT5_9CLOT</name>
<feature type="transmembrane region" description="Helical" evidence="1">
    <location>
        <begin position="12"/>
        <end position="33"/>
    </location>
</feature>
<reference evidence="3" key="1">
    <citation type="submission" date="2020-12" db="EMBL/GenBank/DDBJ databases">
        <title>Clostridium thailandense sp. nov., a novel acetogenic bacterium isolated from peat land soil in Thailand.</title>
        <authorList>
            <person name="Chaikitkaew S."/>
            <person name="Birkeland N.K."/>
        </authorList>
    </citation>
    <scope>NUCLEOTIDE SEQUENCE</scope>
    <source>
        <strain evidence="3">PL3</strain>
    </source>
</reference>
<evidence type="ECO:0000256" key="1">
    <source>
        <dbReference type="SAM" id="Phobius"/>
    </source>
</evidence>
<dbReference type="PANTHER" id="PTHR40572:SF1">
    <property type="entry name" value="PROTEIN BAX"/>
    <property type="match status" value="1"/>
</dbReference>
<organism evidence="3 4">
    <name type="scientific">Clostridium thailandense</name>
    <dbReference type="NCBI Taxonomy" id="2794346"/>
    <lineage>
        <taxon>Bacteria</taxon>
        <taxon>Bacillati</taxon>
        <taxon>Bacillota</taxon>
        <taxon>Clostridia</taxon>
        <taxon>Eubacteriales</taxon>
        <taxon>Clostridiaceae</taxon>
        <taxon>Clostridium</taxon>
    </lineage>
</organism>
<keyword evidence="1" id="KW-1133">Transmembrane helix</keyword>